<dbReference type="GO" id="GO:0009617">
    <property type="term" value="P:response to bacterium"/>
    <property type="evidence" value="ECO:0007669"/>
    <property type="project" value="TreeGrafter"/>
</dbReference>
<feature type="signal peptide" evidence="9">
    <location>
        <begin position="1"/>
        <end position="27"/>
    </location>
</feature>
<proteinExistence type="predicted"/>
<evidence type="ECO:0000256" key="3">
    <source>
        <dbReference type="ARBA" id="ARBA00022729"/>
    </source>
</evidence>
<feature type="domain" description="Ig-like" evidence="10">
    <location>
        <begin position="154"/>
        <end position="262"/>
    </location>
</feature>
<keyword evidence="12" id="KW-1185">Reference proteome</keyword>
<evidence type="ECO:0000259" key="10">
    <source>
        <dbReference type="PROSITE" id="PS50835"/>
    </source>
</evidence>
<name>A0A3Q1ECZ0_9TELE</name>
<evidence type="ECO:0000256" key="4">
    <source>
        <dbReference type="ARBA" id="ARBA00022859"/>
    </source>
</evidence>
<dbReference type="Pfam" id="PF07686">
    <property type="entry name" value="V-set"/>
    <property type="match status" value="1"/>
</dbReference>
<evidence type="ECO:0000256" key="7">
    <source>
        <dbReference type="ARBA" id="ARBA00023180"/>
    </source>
</evidence>
<dbReference type="GeneTree" id="ENSGT00950000182968"/>
<dbReference type="Gene3D" id="2.60.40.10">
    <property type="entry name" value="Immunoglobulins"/>
    <property type="match status" value="2"/>
</dbReference>
<evidence type="ECO:0000313" key="11">
    <source>
        <dbReference type="Ensembl" id="ENSAPOP00000000742.1"/>
    </source>
</evidence>
<dbReference type="InterPro" id="IPR036179">
    <property type="entry name" value="Ig-like_dom_sf"/>
</dbReference>
<evidence type="ECO:0000256" key="9">
    <source>
        <dbReference type="SAM" id="SignalP"/>
    </source>
</evidence>
<evidence type="ECO:0000313" key="12">
    <source>
        <dbReference type="Proteomes" id="UP000257200"/>
    </source>
</evidence>
<dbReference type="SMART" id="SM00406">
    <property type="entry name" value="IGv"/>
    <property type="match status" value="1"/>
</dbReference>
<dbReference type="GO" id="GO:0002376">
    <property type="term" value="P:immune system process"/>
    <property type="evidence" value="ECO:0007669"/>
    <property type="project" value="UniProtKB-KW"/>
</dbReference>
<organism evidence="11 12">
    <name type="scientific">Acanthochromis polyacanthus</name>
    <name type="common">spiny chromis</name>
    <dbReference type="NCBI Taxonomy" id="80966"/>
    <lineage>
        <taxon>Eukaryota</taxon>
        <taxon>Metazoa</taxon>
        <taxon>Chordata</taxon>
        <taxon>Craniata</taxon>
        <taxon>Vertebrata</taxon>
        <taxon>Euteleostomi</taxon>
        <taxon>Actinopterygii</taxon>
        <taxon>Neopterygii</taxon>
        <taxon>Teleostei</taxon>
        <taxon>Neoteleostei</taxon>
        <taxon>Acanthomorphata</taxon>
        <taxon>Ovalentaria</taxon>
        <taxon>Pomacentridae</taxon>
        <taxon>Acanthochromis</taxon>
    </lineage>
</organism>
<dbReference type="PROSITE" id="PS50835">
    <property type="entry name" value="IG_LIKE"/>
    <property type="match status" value="2"/>
</dbReference>
<reference evidence="11" key="1">
    <citation type="submission" date="2025-08" db="UniProtKB">
        <authorList>
            <consortium name="Ensembl"/>
        </authorList>
    </citation>
    <scope>IDENTIFICATION</scope>
</reference>
<evidence type="ECO:0000256" key="8">
    <source>
        <dbReference type="SAM" id="Phobius"/>
    </source>
</evidence>
<dbReference type="InterPro" id="IPR052051">
    <property type="entry name" value="TCR_complex_component"/>
</dbReference>
<dbReference type="Ensembl" id="ENSAPOT00000016345.1">
    <property type="protein sequence ID" value="ENSAPOP00000000742.1"/>
    <property type="gene ID" value="ENSAPOG00000002031.1"/>
</dbReference>
<dbReference type="InterPro" id="IPR007110">
    <property type="entry name" value="Ig-like_dom"/>
</dbReference>
<dbReference type="CDD" id="cd00099">
    <property type="entry name" value="IgV"/>
    <property type="match status" value="1"/>
</dbReference>
<dbReference type="PANTHER" id="PTHR19433:SF127">
    <property type="entry name" value="NITR9"/>
    <property type="match status" value="1"/>
</dbReference>
<evidence type="ECO:0000256" key="6">
    <source>
        <dbReference type="ARBA" id="ARBA00023157"/>
    </source>
</evidence>
<dbReference type="InterPro" id="IPR013783">
    <property type="entry name" value="Ig-like_fold"/>
</dbReference>
<comment type="subcellular location">
    <subcellularLocation>
        <location evidence="1">Cell membrane</location>
    </subcellularLocation>
</comment>
<feature type="transmembrane region" description="Helical" evidence="8">
    <location>
        <begin position="268"/>
        <end position="288"/>
    </location>
</feature>
<keyword evidence="6" id="KW-1015">Disulfide bond</keyword>
<dbReference type="GO" id="GO:0005886">
    <property type="term" value="C:plasma membrane"/>
    <property type="evidence" value="ECO:0007669"/>
    <property type="project" value="UniProtKB-SubCell"/>
</dbReference>
<dbReference type="InterPro" id="IPR003599">
    <property type="entry name" value="Ig_sub"/>
</dbReference>
<feature type="chain" id="PRO_5018563604" description="Ig-like domain-containing protein" evidence="9">
    <location>
        <begin position="28"/>
        <end position="381"/>
    </location>
</feature>
<accession>A0A3Q1ECZ0</accession>
<protein>
    <recommendedName>
        <fullName evidence="10">Ig-like domain-containing protein</fullName>
    </recommendedName>
</protein>
<reference evidence="11" key="2">
    <citation type="submission" date="2025-09" db="UniProtKB">
        <authorList>
            <consortium name="Ensembl"/>
        </authorList>
    </citation>
    <scope>IDENTIFICATION</scope>
</reference>
<dbReference type="Proteomes" id="UP000257200">
    <property type="component" value="Unplaced"/>
</dbReference>
<evidence type="ECO:0000256" key="1">
    <source>
        <dbReference type="ARBA" id="ARBA00004236"/>
    </source>
</evidence>
<dbReference type="PANTHER" id="PTHR19433">
    <property type="entry name" value="T-CELL RECEPTOR ALPHA CHAIN V REGION-RELATED"/>
    <property type="match status" value="1"/>
</dbReference>
<dbReference type="InterPro" id="IPR013106">
    <property type="entry name" value="Ig_V-set"/>
</dbReference>
<keyword evidence="8" id="KW-1133">Transmembrane helix</keyword>
<feature type="domain" description="Ig-like" evidence="10">
    <location>
        <begin position="37"/>
        <end position="145"/>
    </location>
</feature>
<keyword evidence="7" id="KW-0325">Glycoprotein</keyword>
<keyword evidence="2" id="KW-1003">Cell membrane</keyword>
<evidence type="ECO:0000256" key="5">
    <source>
        <dbReference type="ARBA" id="ARBA00023136"/>
    </source>
</evidence>
<keyword evidence="5 8" id="KW-0472">Membrane</keyword>
<evidence type="ECO:0000256" key="2">
    <source>
        <dbReference type="ARBA" id="ARBA00022475"/>
    </source>
</evidence>
<keyword evidence="8" id="KW-0812">Transmembrane</keyword>
<keyword evidence="3 9" id="KW-0732">Signal</keyword>
<dbReference type="SMART" id="SM00409">
    <property type="entry name" value="IG"/>
    <property type="match status" value="2"/>
</dbReference>
<dbReference type="AlphaFoldDB" id="A0A3Q1ECZ0"/>
<keyword evidence="4" id="KW-0391">Immunity</keyword>
<sequence length="381" mass="43399">FTSLTIGWLCFHALLMCICFSSHFISARMDNLNLYTPVRQERRFLSGKTGDNMTLRCFYEGDAVMLYWYKQTLGQEPRLISTSYKHDIDGTFYNEFQSDPRFTLVRVKGKNHLKITNLHISDSATYYCASSYLFTLDFAEGTTINVNHSGLNFQTLAQQATSKAIQPGDAVTLNCTVNTGTCDGERSVYWFRTEGESYPGLIHTCGGRKDNCEKEPNTQTHTCVYNLPLKSLNLLNLTDVGTHHCAVASCGHIVFGNGTKLNFEQSRVLVYFLSGALAFTTILMRLLASLLYRTKRKSYQTTGKWFSLYLEVLPLKIELQKHHFVSASESHARTYKTEENLRYVAVSMKKANRSRRHRKETEDKMPVLHCKGINLEICVCV</sequence>
<dbReference type="SUPFAM" id="SSF48726">
    <property type="entry name" value="Immunoglobulin"/>
    <property type="match status" value="2"/>
</dbReference>